<evidence type="ECO:0000313" key="2">
    <source>
        <dbReference type="Proteomes" id="UP000765509"/>
    </source>
</evidence>
<evidence type="ECO:0000313" key="1">
    <source>
        <dbReference type="EMBL" id="MBW0504604.1"/>
    </source>
</evidence>
<name>A0A9Q3DJT3_9BASI</name>
<gene>
    <name evidence="1" type="ORF">O181_044319</name>
</gene>
<organism evidence="1 2">
    <name type="scientific">Austropuccinia psidii MF-1</name>
    <dbReference type="NCBI Taxonomy" id="1389203"/>
    <lineage>
        <taxon>Eukaryota</taxon>
        <taxon>Fungi</taxon>
        <taxon>Dikarya</taxon>
        <taxon>Basidiomycota</taxon>
        <taxon>Pucciniomycotina</taxon>
        <taxon>Pucciniomycetes</taxon>
        <taxon>Pucciniales</taxon>
        <taxon>Sphaerophragmiaceae</taxon>
        <taxon>Austropuccinia</taxon>
    </lineage>
</organism>
<accession>A0A9Q3DJT3</accession>
<protein>
    <submittedName>
        <fullName evidence="1">Uncharacterized protein</fullName>
    </submittedName>
</protein>
<reference evidence="1" key="1">
    <citation type="submission" date="2021-03" db="EMBL/GenBank/DDBJ databases">
        <title>Draft genome sequence of rust myrtle Austropuccinia psidii MF-1, a brazilian biotype.</title>
        <authorList>
            <person name="Quecine M.C."/>
            <person name="Pachon D.M.R."/>
            <person name="Bonatelli M.L."/>
            <person name="Correr F.H."/>
            <person name="Franceschini L.M."/>
            <person name="Leite T.F."/>
            <person name="Margarido G.R.A."/>
            <person name="Almeida C.A."/>
            <person name="Ferrarezi J.A."/>
            <person name="Labate C.A."/>
        </authorList>
    </citation>
    <scope>NUCLEOTIDE SEQUENCE</scope>
    <source>
        <strain evidence="1">MF-1</strain>
    </source>
</reference>
<dbReference type="Proteomes" id="UP000765509">
    <property type="component" value="Unassembled WGS sequence"/>
</dbReference>
<dbReference type="AlphaFoldDB" id="A0A9Q3DJT3"/>
<comment type="caution">
    <text evidence="1">The sequence shown here is derived from an EMBL/GenBank/DDBJ whole genome shotgun (WGS) entry which is preliminary data.</text>
</comment>
<proteinExistence type="predicted"/>
<sequence length="110" mass="12725">MSDSMINMKILIKCGGELENDIKCRFLEPFLTEEYINAIEDIMTRTRMGKTRTINPVEFKMIPKISREDKKPVLKCHKCGSTSHLANNFIKETKINEVQVTNEVKCSEEK</sequence>
<keyword evidence="2" id="KW-1185">Reference proteome</keyword>
<dbReference type="EMBL" id="AVOT02018022">
    <property type="protein sequence ID" value="MBW0504604.1"/>
    <property type="molecule type" value="Genomic_DNA"/>
</dbReference>